<feature type="compositionally biased region" description="Basic and acidic residues" evidence="1">
    <location>
        <begin position="194"/>
        <end position="204"/>
    </location>
</feature>
<reference evidence="2" key="1">
    <citation type="journal article" date="2020" name="Stud. Mycol.">
        <title>101 Dothideomycetes genomes: a test case for predicting lifestyles and emergence of pathogens.</title>
        <authorList>
            <person name="Haridas S."/>
            <person name="Albert R."/>
            <person name="Binder M."/>
            <person name="Bloem J."/>
            <person name="Labutti K."/>
            <person name="Salamov A."/>
            <person name="Andreopoulos B."/>
            <person name="Baker S."/>
            <person name="Barry K."/>
            <person name="Bills G."/>
            <person name="Bluhm B."/>
            <person name="Cannon C."/>
            <person name="Castanera R."/>
            <person name="Culley D."/>
            <person name="Daum C."/>
            <person name="Ezra D."/>
            <person name="Gonzalez J."/>
            <person name="Henrissat B."/>
            <person name="Kuo A."/>
            <person name="Liang C."/>
            <person name="Lipzen A."/>
            <person name="Lutzoni F."/>
            <person name="Magnuson J."/>
            <person name="Mondo S."/>
            <person name="Nolan M."/>
            <person name="Ohm R."/>
            <person name="Pangilinan J."/>
            <person name="Park H.-J."/>
            <person name="Ramirez L."/>
            <person name="Alfaro M."/>
            <person name="Sun H."/>
            <person name="Tritt A."/>
            <person name="Yoshinaga Y."/>
            <person name="Zwiers L.-H."/>
            <person name="Turgeon B."/>
            <person name="Goodwin S."/>
            <person name="Spatafora J."/>
            <person name="Crous P."/>
            <person name="Grigoriev I."/>
        </authorList>
    </citation>
    <scope>NUCLEOTIDE SEQUENCE</scope>
    <source>
        <strain evidence="2">CBS 480.64</strain>
    </source>
</reference>
<dbReference type="OrthoDB" id="5343576at2759"/>
<evidence type="ECO:0000313" key="2">
    <source>
        <dbReference type="EMBL" id="KAF2860069.1"/>
    </source>
</evidence>
<organism evidence="2 3">
    <name type="scientific">Piedraia hortae CBS 480.64</name>
    <dbReference type="NCBI Taxonomy" id="1314780"/>
    <lineage>
        <taxon>Eukaryota</taxon>
        <taxon>Fungi</taxon>
        <taxon>Dikarya</taxon>
        <taxon>Ascomycota</taxon>
        <taxon>Pezizomycotina</taxon>
        <taxon>Dothideomycetes</taxon>
        <taxon>Dothideomycetidae</taxon>
        <taxon>Capnodiales</taxon>
        <taxon>Piedraiaceae</taxon>
        <taxon>Piedraia</taxon>
    </lineage>
</organism>
<protein>
    <submittedName>
        <fullName evidence="2">Uncharacterized protein</fullName>
    </submittedName>
</protein>
<proteinExistence type="predicted"/>
<name>A0A6A7BZC8_9PEZI</name>
<accession>A0A6A7BZC8</accession>
<evidence type="ECO:0000256" key="1">
    <source>
        <dbReference type="SAM" id="MobiDB-lite"/>
    </source>
</evidence>
<dbReference type="AlphaFoldDB" id="A0A6A7BZC8"/>
<gene>
    <name evidence="2" type="ORF">K470DRAFT_258235</name>
</gene>
<dbReference type="EMBL" id="MU005985">
    <property type="protein sequence ID" value="KAF2860069.1"/>
    <property type="molecule type" value="Genomic_DNA"/>
</dbReference>
<feature type="compositionally biased region" description="Basic and acidic residues" evidence="1">
    <location>
        <begin position="212"/>
        <end position="228"/>
    </location>
</feature>
<feature type="region of interest" description="Disordered" evidence="1">
    <location>
        <begin position="191"/>
        <end position="247"/>
    </location>
</feature>
<dbReference type="Proteomes" id="UP000799421">
    <property type="component" value="Unassembled WGS sequence"/>
</dbReference>
<keyword evidence="3" id="KW-1185">Reference proteome</keyword>
<evidence type="ECO:0000313" key="3">
    <source>
        <dbReference type="Proteomes" id="UP000799421"/>
    </source>
</evidence>
<sequence>MPAISESDLEKDFTVPGRPSVLGCPFARPHNPSSHAASIWSRYNKEAACGDAQMRRGSLWRGSLVDKEFSTEEYADKEGEANEDPTATATAALCPMRFLDQHSPEEVASYFERHKHELPQSHTACVKRYRVDDPRVKELDEKYGNLVSMIKGLGEKHQDLLINGDGHQDIKRWAESVPLEEELKCPVSRVTQKGRNEAKGDEAKYPVSGMSPHRDDRNGKQETNEKKFPMRKTRSREAGNTTQEGDTTLREIRVGESPTRPWGISVPVEYLDGVGGVDEGNGNGNGKKLVFTGPVFIGYSPDDAIRVLREGR</sequence>